<dbReference type="Pfam" id="PF00067">
    <property type="entry name" value="p450"/>
    <property type="match status" value="1"/>
</dbReference>
<sequence>MSKTPSRLRNIKEIPLITIIRELSSGAIFIQVMDNIWVIWDANSELFGKIANDASSFDKIILHQFFSNSLLDNMMGINIVQSGTKEWKNHRKKERKKTAKDKTAQYNDILSLILASNIKDCNGLTDDKIRQNTLIFFLGGQDTASLSICAALHLLAEHLEIQEIIRKEVLTVLGKDEYKNEKLQIPTNEQLRKLEYTYVAMQETMKLYSALTVINHRVAL</sequence>
<keyword evidence="5" id="KW-0408">Iron</keyword>
<keyword evidence="6" id="KW-0503">Monooxygenase</keyword>
<keyword evidence="3" id="KW-0479">Metal-binding</keyword>
<evidence type="ECO:0000256" key="5">
    <source>
        <dbReference type="ARBA" id="ARBA00023004"/>
    </source>
</evidence>
<dbReference type="STRING" id="796925.A0A137PCL1"/>
<dbReference type="Gene3D" id="1.10.630.10">
    <property type="entry name" value="Cytochrome P450"/>
    <property type="match status" value="1"/>
</dbReference>
<keyword evidence="4" id="KW-0560">Oxidoreductase</keyword>
<keyword evidence="8" id="KW-1185">Reference proteome</keyword>
<protein>
    <submittedName>
        <fullName evidence="7">Cytochrome P450</fullName>
    </submittedName>
</protein>
<dbReference type="InterPro" id="IPR036396">
    <property type="entry name" value="Cyt_P450_sf"/>
</dbReference>
<evidence type="ECO:0000256" key="1">
    <source>
        <dbReference type="ARBA" id="ARBA00010617"/>
    </source>
</evidence>
<accession>A0A137PCL1</accession>
<evidence type="ECO:0000313" key="8">
    <source>
        <dbReference type="Proteomes" id="UP000070444"/>
    </source>
</evidence>
<gene>
    <name evidence="7" type="ORF">CONCODRAFT_4474</name>
</gene>
<dbReference type="AlphaFoldDB" id="A0A137PCL1"/>
<dbReference type="GO" id="GO:0016705">
    <property type="term" value="F:oxidoreductase activity, acting on paired donors, with incorporation or reduction of molecular oxygen"/>
    <property type="evidence" value="ECO:0007669"/>
    <property type="project" value="InterPro"/>
</dbReference>
<dbReference type="PANTHER" id="PTHR24291">
    <property type="entry name" value="CYTOCHROME P450 FAMILY 4"/>
    <property type="match status" value="1"/>
</dbReference>
<dbReference type="PANTHER" id="PTHR24291:SF50">
    <property type="entry name" value="BIFUNCTIONAL ALBAFLAVENONE MONOOXYGENASE_TERPENE SYNTHASE"/>
    <property type="match status" value="1"/>
</dbReference>
<dbReference type="InterPro" id="IPR001128">
    <property type="entry name" value="Cyt_P450"/>
</dbReference>
<reference evidence="7 8" key="1">
    <citation type="journal article" date="2015" name="Genome Biol. Evol.">
        <title>Phylogenomic analyses indicate that early fungi evolved digesting cell walls of algal ancestors of land plants.</title>
        <authorList>
            <person name="Chang Y."/>
            <person name="Wang S."/>
            <person name="Sekimoto S."/>
            <person name="Aerts A.L."/>
            <person name="Choi C."/>
            <person name="Clum A."/>
            <person name="LaButti K.M."/>
            <person name="Lindquist E.A."/>
            <person name="Yee Ngan C."/>
            <person name="Ohm R.A."/>
            <person name="Salamov A.A."/>
            <person name="Grigoriev I.V."/>
            <person name="Spatafora J.W."/>
            <person name="Berbee M.L."/>
        </authorList>
    </citation>
    <scope>NUCLEOTIDE SEQUENCE [LARGE SCALE GENOMIC DNA]</scope>
    <source>
        <strain evidence="7 8">NRRL 28638</strain>
    </source>
</reference>
<dbReference type="EMBL" id="KQ964448">
    <property type="protein sequence ID" value="KXN72739.1"/>
    <property type="molecule type" value="Genomic_DNA"/>
</dbReference>
<evidence type="ECO:0000256" key="4">
    <source>
        <dbReference type="ARBA" id="ARBA00023002"/>
    </source>
</evidence>
<dbReference type="GO" id="GO:0005506">
    <property type="term" value="F:iron ion binding"/>
    <property type="evidence" value="ECO:0007669"/>
    <property type="project" value="InterPro"/>
</dbReference>
<dbReference type="InterPro" id="IPR050196">
    <property type="entry name" value="Cytochrome_P450_Monoox"/>
</dbReference>
<evidence type="ECO:0000313" key="7">
    <source>
        <dbReference type="EMBL" id="KXN72739.1"/>
    </source>
</evidence>
<dbReference type="SUPFAM" id="SSF48264">
    <property type="entry name" value="Cytochrome P450"/>
    <property type="match status" value="1"/>
</dbReference>
<keyword evidence="2" id="KW-0349">Heme</keyword>
<evidence type="ECO:0000256" key="3">
    <source>
        <dbReference type="ARBA" id="ARBA00022723"/>
    </source>
</evidence>
<evidence type="ECO:0000256" key="6">
    <source>
        <dbReference type="ARBA" id="ARBA00023033"/>
    </source>
</evidence>
<evidence type="ECO:0000256" key="2">
    <source>
        <dbReference type="ARBA" id="ARBA00022617"/>
    </source>
</evidence>
<organism evidence="7 8">
    <name type="scientific">Conidiobolus coronatus (strain ATCC 28846 / CBS 209.66 / NRRL 28638)</name>
    <name type="common">Delacroixia coronata</name>
    <dbReference type="NCBI Taxonomy" id="796925"/>
    <lineage>
        <taxon>Eukaryota</taxon>
        <taxon>Fungi</taxon>
        <taxon>Fungi incertae sedis</taxon>
        <taxon>Zoopagomycota</taxon>
        <taxon>Entomophthoromycotina</taxon>
        <taxon>Entomophthoromycetes</taxon>
        <taxon>Entomophthorales</taxon>
        <taxon>Ancylistaceae</taxon>
        <taxon>Conidiobolus</taxon>
    </lineage>
</organism>
<proteinExistence type="inferred from homology"/>
<comment type="similarity">
    <text evidence="1">Belongs to the cytochrome P450 family.</text>
</comment>
<dbReference type="GO" id="GO:0020037">
    <property type="term" value="F:heme binding"/>
    <property type="evidence" value="ECO:0007669"/>
    <property type="project" value="InterPro"/>
</dbReference>
<dbReference type="GO" id="GO:0004497">
    <property type="term" value="F:monooxygenase activity"/>
    <property type="evidence" value="ECO:0007669"/>
    <property type="project" value="UniProtKB-KW"/>
</dbReference>
<name>A0A137PCL1_CONC2</name>
<dbReference type="Proteomes" id="UP000070444">
    <property type="component" value="Unassembled WGS sequence"/>
</dbReference>